<evidence type="ECO:0000313" key="3">
    <source>
        <dbReference type="Proteomes" id="UP001458880"/>
    </source>
</evidence>
<protein>
    <submittedName>
        <fullName evidence="2">Uncharacterized protein</fullName>
    </submittedName>
</protein>
<organism evidence="2 3">
    <name type="scientific">Popillia japonica</name>
    <name type="common">Japanese beetle</name>
    <dbReference type="NCBI Taxonomy" id="7064"/>
    <lineage>
        <taxon>Eukaryota</taxon>
        <taxon>Metazoa</taxon>
        <taxon>Ecdysozoa</taxon>
        <taxon>Arthropoda</taxon>
        <taxon>Hexapoda</taxon>
        <taxon>Insecta</taxon>
        <taxon>Pterygota</taxon>
        <taxon>Neoptera</taxon>
        <taxon>Endopterygota</taxon>
        <taxon>Coleoptera</taxon>
        <taxon>Polyphaga</taxon>
        <taxon>Scarabaeiformia</taxon>
        <taxon>Scarabaeidae</taxon>
        <taxon>Rutelinae</taxon>
        <taxon>Popillia</taxon>
    </lineage>
</organism>
<sequence length="84" mass="9795">MALSIRRHSKSNNVTDRLIPCKDDEPVEPDLSNRILSTRLKQFIAEHVIRKAKYAPLLENYTEAELKLARNYILSQNLARYNQV</sequence>
<dbReference type="Proteomes" id="UP001458880">
    <property type="component" value="Unassembled WGS sequence"/>
</dbReference>
<gene>
    <name evidence="2" type="ORF">QE152_g32101</name>
</gene>
<dbReference type="AlphaFoldDB" id="A0AAW1J050"/>
<proteinExistence type="predicted"/>
<evidence type="ECO:0000256" key="1">
    <source>
        <dbReference type="SAM" id="MobiDB-lite"/>
    </source>
</evidence>
<reference evidence="2 3" key="1">
    <citation type="journal article" date="2024" name="BMC Genomics">
        <title>De novo assembly and annotation of Popillia japonica's genome with initial clues to its potential as an invasive pest.</title>
        <authorList>
            <person name="Cucini C."/>
            <person name="Boschi S."/>
            <person name="Funari R."/>
            <person name="Cardaioli E."/>
            <person name="Iannotti N."/>
            <person name="Marturano G."/>
            <person name="Paoli F."/>
            <person name="Bruttini M."/>
            <person name="Carapelli A."/>
            <person name="Frati F."/>
            <person name="Nardi F."/>
        </authorList>
    </citation>
    <scope>NUCLEOTIDE SEQUENCE [LARGE SCALE GENOMIC DNA]</scope>
    <source>
        <strain evidence="2">DMR45628</strain>
    </source>
</reference>
<feature type="region of interest" description="Disordered" evidence="1">
    <location>
        <begin position="1"/>
        <end position="21"/>
    </location>
</feature>
<keyword evidence="3" id="KW-1185">Reference proteome</keyword>
<feature type="compositionally biased region" description="Basic residues" evidence="1">
    <location>
        <begin position="1"/>
        <end position="10"/>
    </location>
</feature>
<accession>A0AAW1J050</accession>
<evidence type="ECO:0000313" key="2">
    <source>
        <dbReference type="EMBL" id="KAK9696125.1"/>
    </source>
</evidence>
<name>A0AAW1J050_POPJA</name>
<dbReference type="EMBL" id="JASPKY010000461">
    <property type="protein sequence ID" value="KAK9696125.1"/>
    <property type="molecule type" value="Genomic_DNA"/>
</dbReference>
<comment type="caution">
    <text evidence="2">The sequence shown here is derived from an EMBL/GenBank/DDBJ whole genome shotgun (WGS) entry which is preliminary data.</text>
</comment>